<proteinExistence type="predicted"/>
<protein>
    <submittedName>
        <fullName evidence="1">Uncharacterized protein</fullName>
    </submittedName>
</protein>
<evidence type="ECO:0000313" key="2">
    <source>
        <dbReference type="Proteomes" id="UP001571476"/>
    </source>
</evidence>
<gene>
    <name evidence="1" type="ORF">ACEG43_05985</name>
</gene>
<sequence length="47" mass="4402">MATDNDFVPVHSTHSTPVVCGAGAAIGAGFGKGVVAAIMGVVAGASC</sequence>
<keyword evidence="2" id="KW-1185">Reference proteome</keyword>
<name>A0ABV4SCR1_9ACTN</name>
<dbReference type="RefSeq" id="WP_372561695.1">
    <property type="nucleotide sequence ID" value="NZ_JBGOSP010000002.1"/>
</dbReference>
<dbReference type="Proteomes" id="UP001571476">
    <property type="component" value="Unassembled WGS sequence"/>
</dbReference>
<comment type="caution">
    <text evidence="1">The sequence shown here is derived from an EMBL/GenBank/DDBJ whole genome shotgun (WGS) entry which is preliminary data.</text>
</comment>
<organism evidence="1 2">
    <name type="scientific">Streptomyces aureus</name>
    <dbReference type="NCBI Taxonomy" id="193461"/>
    <lineage>
        <taxon>Bacteria</taxon>
        <taxon>Bacillati</taxon>
        <taxon>Actinomycetota</taxon>
        <taxon>Actinomycetes</taxon>
        <taxon>Kitasatosporales</taxon>
        <taxon>Streptomycetaceae</taxon>
        <taxon>Streptomyces</taxon>
    </lineage>
</organism>
<dbReference type="EMBL" id="JBGOSP010000002">
    <property type="protein sequence ID" value="MFA3835730.1"/>
    <property type="molecule type" value="Genomic_DNA"/>
</dbReference>
<evidence type="ECO:0000313" key="1">
    <source>
        <dbReference type="EMBL" id="MFA3835730.1"/>
    </source>
</evidence>
<reference evidence="1 2" key="1">
    <citation type="submission" date="2024-08" db="EMBL/GenBank/DDBJ databases">
        <title>Genome sequence of Streptomyces aureus CACIA-1.46HGO.</title>
        <authorList>
            <person name="Evangelista-Martinez Z."/>
        </authorList>
    </citation>
    <scope>NUCLEOTIDE SEQUENCE [LARGE SCALE GENOMIC DNA]</scope>
    <source>
        <strain evidence="1 2">CACIA-1.46HGO</strain>
    </source>
</reference>
<accession>A0ABV4SCR1</accession>